<dbReference type="EMBL" id="LR215050">
    <property type="protein sequence ID" value="VEU82985.1"/>
    <property type="molecule type" value="Genomic_DNA"/>
</dbReference>
<dbReference type="KEGG" id="ahk:NCTC10172_01031"/>
<dbReference type="PANTHER" id="PTHR38455:SF1">
    <property type="entry name" value="DUF951 DOMAIN-CONTAINING PROTEIN"/>
    <property type="match status" value="1"/>
</dbReference>
<reference evidence="1 2" key="1">
    <citation type="submission" date="2019-01" db="EMBL/GenBank/DDBJ databases">
        <authorList>
            <consortium name="Pathogen Informatics"/>
        </authorList>
    </citation>
    <scope>NUCLEOTIDE SEQUENCE [LARGE SCALE GENOMIC DNA]</scope>
    <source>
        <strain evidence="1 2">NCTC10172</strain>
    </source>
</reference>
<proteinExistence type="predicted"/>
<evidence type="ECO:0000313" key="2">
    <source>
        <dbReference type="Proteomes" id="UP000290909"/>
    </source>
</evidence>
<evidence type="ECO:0000313" key="1">
    <source>
        <dbReference type="EMBL" id="VEU82985.1"/>
    </source>
</evidence>
<accession>A0A449BKI4</accession>
<organism evidence="1 2">
    <name type="scientific">Acholeplasma hippikon</name>
    <dbReference type="NCBI Taxonomy" id="264636"/>
    <lineage>
        <taxon>Bacteria</taxon>
        <taxon>Bacillati</taxon>
        <taxon>Mycoplasmatota</taxon>
        <taxon>Mollicutes</taxon>
        <taxon>Acholeplasmatales</taxon>
        <taxon>Acholeplasmataceae</taxon>
        <taxon>Acholeplasma</taxon>
    </lineage>
</organism>
<keyword evidence="2" id="KW-1185">Reference proteome</keyword>
<name>A0A449BKI4_9MOLU</name>
<gene>
    <name evidence="1" type="ORF">NCTC10172_01031</name>
</gene>
<dbReference type="Proteomes" id="UP000290909">
    <property type="component" value="Chromosome"/>
</dbReference>
<sequence length="56" mass="6420">MIYTLGQIIETKKPHVCGNSSWEITRTGVDIKIKCVQCGREIMISKIELDKKIKNK</sequence>
<dbReference type="PIRSF" id="PIRSF037263">
    <property type="entry name" value="DUF951_bac"/>
    <property type="match status" value="1"/>
</dbReference>
<protein>
    <submittedName>
        <fullName evidence="1">Bacterial protein of uncharacterized function (DUF951)</fullName>
    </submittedName>
</protein>
<dbReference type="PANTHER" id="PTHR38455">
    <property type="entry name" value="HYPOTHETICAL CYTOSOLIC PROTEIN"/>
    <property type="match status" value="1"/>
</dbReference>
<dbReference type="InterPro" id="IPR009296">
    <property type="entry name" value="DUF951"/>
</dbReference>
<dbReference type="Pfam" id="PF06107">
    <property type="entry name" value="DUF951"/>
    <property type="match status" value="1"/>
</dbReference>
<dbReference type="RefSeq" id="WP_084145263.1">
    <property type="nucleotide sequence ID" value="NZ_LR215050.1"/>
</dbReference>
<dbReference type="AlphaFoldDB" id="A0A449BKI4"/>
<dbReference type="STRING" id="1408416.GCA_000702765_01239"/>